<comment type="caution">
    <text evidence="1">The sequence shown here is derived from an EMBL/GenBank/DDBJ whole genome shotgun (WGS) entry which is preliminary data.</text>
</comment>
<proteinExistence type="predicted"/>
<organism evidence="1 2">
    <name type="scientific">Marasmius crinis-equi</name>
    <dbReference type="NCBI Taxonomy" id="585013"/>
    <lineage>
        <taxon>Eukaryota</taxon>
        <taxon>Fungi</taxon>
        <taxon>Dikarya</taxon>
        <taxon>Basidiomycota</taxon>
        <taxon>Agaricomycotina</taxon>
        <taxon>Agaricomycetes</taxon>
        <taxon>Agaricomycetidae</taxon>
        <taxon>Agaricales</taxon>
        <taxon>Marasmiineae</taxon>
        <taxon>Marasmiaceae</taxon>
        <taxon>Marasmius</taxon>
    </lineage>
</organism>
<evidence type="ECO:0000313" key="2">
    <source>
        <dbReference type="Proteomes" id="UP001465976"/>
    </source>
</evidence>
<protein>
    <submittedName>
        <fullName evidence="1">Uncharacterized protein</fullName>
    </submittedName>
</protein>
<name>A0ABR3EZI6_9AGAR</name>
<accession>A0ABR3EZI6</accession>
<dbReference type="EMBL" id="JBAHYK010001361">
    <property type="protein sequence ID" value="KAL0568348.1"/>
    <property type="molecule type" value="Genomic_DNA"/>
</dbReference>
<keyword evidence="2" id="KW-1185">Reference proteome</keyword>
<evidence type="ECO:0000313" key="1">
    <source>
        <dbReference type="EMBL" id="KAL0568348.1"/>
    </source>
</evidence>
<gene>
    <name evidence="1" type="ORF">V5O48_013644</name>
</gene>
<dbReference type="Proteomes" id="UP001465976">
    <property type="component" value="Unassembled WGS sequence"/>
</dbReference>
<reference evidence="1 2" key="1">
    <citation type="submission" date="2024-02" db="EMBL/GenBank/DDBJ databases">
        <title>A draft genome for the cacao thread blight pathogen Marasmius crinis-equi.</title>
        <authorList>
            <person name="Cohen S.P."/>
            <person name="Baruah I.K."/>
            <person name="Amoako-Attah I."/>
            <person name="Bukari Y."/>
            <person name="Meinhardt L.W."/>
            <person name="Bailey B.A."/>
        </authorList>
    </citation>
    <scope>NUCLEOTIDE SEQUENCE [LARGE SCALE GENOMIC DNA]</scope>
    <source>
        <strain evidence="1 2">GH-76</strain>
    </source>
</reference>
<sequence>MGRRKKDIRSHFLRYFPKGFNAQQKALLDLQRPVYVNYRDHGTDVRRIRFWRFMDILTHSIIWDCVPDDFVKWTARRRKLLRLSIRNEVIRYYDWATWSTRGVKHLQNSLVAPTPPSSPMYNSIESLQSHPAFLPRGPEVPAHLRLPPELLL</sequence>